<dbReference type="Gene3D" id="3.90.820.10">
    <property type="entry name" value="Structural Genomics, Unknown Function 30-nov-00 1gh9 Mol_id"/>
    <property type="match status" value="1"/>
</dbReference>
<accession>A0A926GCP8</accession>
<dbReference type="Proteomes" id="UP000608594">
    <property type="component" value="Unassembled WGS sequence"/>
</dbReference>
<reference evidence="2" key="1">
    <citation type="submission" date="2020-08" db="EMBL/GenBank/DDBJ databases">
        <title>Paracoccus amoyensis sp. nov., isolated from the surface seawater at coast of Xiamen, Fujian.</title>
        <authorList>
            <person name="Lyu L."/>
        </authorList>
    </citation>
    <scope>NUCLEOTIDE SEQUENCE</scope>
    <source>
        <strain evidence="2">11-3</strain>
    </source>
</reference>
<dbReference type="PANTHER" id="PTHR38444:SF1">
    <property type="entry name" value="ENTEROBACTIN BIOSYNTHESIS PROTEIN YBDZ"/>
    <property type="match status" value="1"/>
</dbReference>
<dbReference type="RefSeq" id="WP_187794081.1">
    <property type="nucleotide sequence ID" value="NZ_JACOQL010000004.1"/>
</dbReference>
<evidence type="ECO:0000313" key="3">
    <source>
        <dbReference type="Proteomes" id="UP000608594"/>
    </source>
</evidence>
<dbReference type="PANTHER" id="PTHR38444">
    <property type="entry name" value="ENTEROBACTIN BIOSYNTHESIS PROTEIN YBDZ"/>
    <property type="match status" value="1"/>
</dbReference>
<evidence type="ECO:0000259" key="1">
    <source>
        <dbReference type="SMART" id="SM00923"/>
    </source>
</evidence>
<feature type="domain" description="MbtH-like" evidence="1">
    <location>
        <begin position="3"/>
        <end position="52"/>
    </location>
</feature>
<keyword evidence="3" id="KW-1185">Reference proteome</keyword>
<evidence type="ECO:0000313" key="2">
    <source>
        <dbReference type="EMBL" id="MBC9247581.1"/>
    </source>
</evidence>
<dbReference type="InterPro" id="IPR037407">
    <property type="entry name" value="MLP_fam"/>
</dbReference>
<sequence>MTQPIPAQPLWRVLRNHEGRYSLALFHHDIPAGWQQIGMPASKTDCLQRIAQDWTDMRPNNLKEIMA</sequence>
<dbReference type="AlphaFoldDB" id="A0A926GCP8"/>
<dbReference type="GO" id="GO:0019290">
    <property type="term" value="P:siderophore biosynthetic process"/>
    <property type="evidence" value="ECO:0007669"/>
    <property type="project" value="TreeGrafter"/>
</dbReference>
<dbReference type="InterPro" id="IPR005153">
    <property type="entry name" value="MbtH-like_dom"/>
</dbReference>
<dbReference type="InterPro" id="IPR038020">
    <property type="entry name" value="MbtH-like_sf"/>
</dbReference>
<dbReference type="Pfam" id="PF03621">
    <property type="entry name" value="MbtH"/>
    <property type="match status" value="1"/>
</dbReference>
<protein>
    <submittedName>
        <fullName evidence="2">MbtH family NRPS accessory protein</fullName>
    </submittedName>
</protein>
<comment type="caution">
    <text evidence="2">The sequence shown here is derived from an EMBL/GenBank/DDBJ whole genome shotgun (WGS) entry which is preliminary data.</text>
</comment>
<dbReference type="EMBL" id="JACOQL010000004">
    <property type="protein sequence ID" value="MBC9247581.1"/>
    <property type="molecule type" value="Genomic_DNA"/>
</dbReference>
<dbReference type="SMART" id="SM00923">
    <property type="entry name" value="MbtH"/>
    <property type="match status" value="1"/>
</dbReference>
<name>A0A926GCP8_9RHOB</name>
<proteinExistence type="predicted"/>
<dbReference type="SUPFAM" id="SSF160582">
    <property type="entry name" value="MbtH-like"/>
    <property type="match status" value="1"/>
</dbReference>
<gene>
    <name evidence="2" type="ORF">H4P12_12900</name>
</gene>
<dbReference type="GO" id="GO:0005829">
    <property type="term" value="C:cytosol"/>
    <property type="evidence" value="ECO:0007669"/>
    <property type="project" value="TreeGrafter"/>
</dbReference>
<organism evidence="2 3">
    <name type="scientific">Paracoccus amoyensis</name>
    <dbReference type="NCBI Taxonomy" id="2760093"/>
    <lineage>
        <taxon>Bacteria</taxon>
        <taxon>Pseudomonadati</taxon>
        <taxon>Pseudomonadota</taxon>
        <taxon>Alphaproteobacteria</taxon>
        <taxon>Rhodobacterales</taxon>
        <taxon>Paracoccaceae</taxon>
        <taxon>Paracoccus</taxon>
    </lineage>
</organism>